<comment type="caution">
    <text evidence="1">The sequence shown here is derived from an EMBL/GenBank/DDBJ whole genome shotgun (WGS) entry which is preliminary data.</text>
</comment>
<sequence length="72" mass="8500">MATVLRERFYVERLGNKVQAFNRKHVKGGTTSSQILEATLHAFNFEKVLDFLRFQTIKVIWVPLRVTAHRVW</sequence>
<dbReference type="Proteomes" id="UP000251314">
    <property type="component" value="Unassembled WGS sequence"/>
</dbReference>
<name>A0A329RRR0_9STRA</name>
<protein>
    <submittedName>
        <fullName evidence="1">Uncharacterized protein</fullName>
    </submittedName>
</protein>
<evidence type="ECO:0000313" key="2">
    <source>
        <dbReference type="Proteomes" id="UP000251314"/>
    </source>
</evidence>
<accession>A0A329RRR0</accession>
<dbReference type="VEuPathDB" id="FungiDB:PC110_g17514"/>
<proteinExistence type="predicted"/>
<reference evidence="1 2" key="1">
    <citation type="submission" date="2018-01" db="EMBL/GenBank/DDBJ databases">
        <title>Draft genome of the strawberry crown rot pathogen Phytophthora cactorum.</title>
        <authorList>
            <person name="Armitage A.D."/>
            <person name="Lysoe E."/>
            <person name="Nellist C.F."/>
            <person name="Harrison R.J."/>
            <person name="Brurberg M.B."/>
        </authorList>
    </citation>
    <scope>NUCLEOTIDE SEQUENCE [LARGE SCALE GENOMIC DNA]</scope>
    <source>
        <strain evidence="1 2">10300</strain>
    </source>
</reference>
<gene>
    <name evidence="1" type="ORF">PC110_g17514</name>
</gene>
<keyword evidence="2" id="KW-1185">Reference proteome</keyword>
<dbReference type="AlphaFoldDB" id="A0A329RRR0"/>
<evidence type="ECO:0000313" key="1">
    <source>
        <dbReference type="EMBL" id="RAW26082.1"/>
    </source>
</evidence>
<organism evidence="1 2">
    <name type="scientific">Phytophthora cactorum</name>
    <dbReference type="NCBI Taxonomy" id="29920"/>
    <lineage>
        <taxon>Eukaryota</taxon>
        <taxon>Sar</taxon>
        <taxon>Stramenopiles</taxon>
        <taxon>Oomycota</taxon>
        <taxon>Peronosporomycetes</taxon>
        <taxon>Peronosporales</taxon>
        <taxon>Peronosporaceae</taxon>
        <taxon>Phytophthora</taxon>
    </lineage>
</organism>
<dbReference type="EMBL" id="MJFZ01000683">
    <property type="protein sequence ID" value="RAW26082.1"/>
    <property type="molecule type" value="Genomic_DNA"/>
</dbReference>